<evidence type="ECO:0000313" key="2">
    <source>
        <dbReference type="EMBL" id="KAG0144260.1"/>
    </source>
</evidence>
<keyword evidence="3" id="KW-1185">Reference proteome</keyword>
<proteinExistence type="predicted"/>
<dbReference type="EMBL" id="MU167299">
    <property type="protein sequence ID" value="KAG0144260.1"/>
    <property type="molecule type" value="Genomic_DNA"/>
</dbReference>
<keyword evidence="1" id="KW-0472">Membrane</keyword>
<keyword evidence="1" id="KW-1133">Transmembrane helix</keyword>
<accession>A0A9P6NII1</accession>
<evidence type="ECO:0000313" key="3">
    <source>
        <dbReference type="Proteomes" id="UP000886653"/>
    </source>
</evidence>
<protein>
    <submittedName>
        <fullName evidence="2">Uncharacterized protein</fullName>
    </submittedName>
</protein>
<feature type="transmembrane region" description="Helical" evidence="1">
    <location>
        <begin position="31"/>
        <end position="50"/>
    </location>
</feature>
<keyword evidence="1" id="KW-0812">Transmembrane</keyword>
<sequence length="94" mass="10677">MHSTTWISDVQMTSVVAPPFGFSDSTKKSQLFFFFLYILTLVRELLYHLCQTGHWCKDTNSFVSGYPALDQVKNSVCTNSPECKVKCTIGQMKN</sequence>
<reference evidence="2" key="1">
    <citation type="submission" date="2013-11" db="EMBL/GenBank/DDBJ databases">
        <title>Genome sequence of the fusiform rust pathogen reveals effectors for host alternation and coevolution with pine.</title>
        <authorList>
            <consortium name="DOE Joint Genome Institute"/>
            <person name="Smith K."/>
            <person name="Pendleton A."/>
            <person name="Kubisiak T."/>
            <person name="Anderson C."/>
            <person name="Salamov A."/>
            <person name="Aerts A."/>
            <person name="Riley R."/>
            <person name="Clum A."/>
            <person name="Lindquist E."/>
            <person name="Ence D."/>
            <person name="Campbell M."/>
            <person name="Kronenberg Z."/>
            <person name="Feau N."/>
            <person name="Dhillon B."/>
            <person name="Hamelin R."/>
            <person name="Burleigh J."/>
            <person name="Smith J."/>
            <person name="Yandell M."/>
            <person name="Nelson C."/>
            <person name="Grigoriev I."/>
            <person name="Davis J."/>
        </authorList>
    </citation>
    <scope>NUCLEOTIDE SEQUENCE</scope>
    <source>
        <strain evidence="2">G11</strain>
    </source>
</reference>
<name>A0A9P6NII1_9BASI</name>
<comment type="caution">
    <text evidence="2">The sequence shown here is derived from an EMBL/GenBank/DDBJ whole genome shotgun (WGS) entry which is preliminary data.</text>
</comment>
<evidence type="ECO:0000256" key="1">
    <source>
        <dbReference type="SAM" id="Phobius"/>
    </source>
</evidence>
<organism evidence="2 3">
    <name type="scientific">Cronartium quercuum f. sp. fusiforme G11</name>
    <dbReference type="NCBI Taxonomy" id="708437"/>
    <lineage>
        <taxon>Eukaryota</taxon>
        <taxon>Fungi</taxon>
        <taxon>Dikarya</taxon>
        <taxon>Basidiomycota</taxon>
        <taxon>Pucciniomycotina</taxon>
        <taxon>Pucciniomycetes</taxon>
        <taxon>Pucciniales</taxon>
        <taxon>Coleosporiaceae</taxon>
        <taxon>Cronartium</taxon>
    </lineage>
</organism>
<dbReference type="Proteomes" id="UP000886653">
    <property type="component" value="Unassembled WGS sequence"/>
</dbReference>
<gene>
    <name evidence="2" type="ORF">CROQUDRAFT_638230</name>
</gene>
<dbReference type="AlphaFoldDB" id="A0A9P6NII1"/>